<dbReference type="Proteomes" id="UP000663879">
    <property type="component" value="Unassembled WGS sequence"/>
</dbReference>
<name>A0A813Q6U4_9BILA</name>
<sequence>MAETIEELLISFEQKLSIINDDFDILKKTAKNLTEKIKDGKKNNENMIEQFKKYEVVESDIIKLNVGGNLFSSLKSTLIKQIKNKNGELYPPNMFEALLKGFVKPKYYEKKTIFIDRNPKHFGYILDYLRMANTECEFELSPEVDQDELKKEAKFYNIE</sequence>
<dbReference type="PANTHER" id="PTHR11145:SF19">
    <property type="entry name" value="BTB DOMAIN-CONTAINING PROTEIN-RELATED"/>
    <property type="match status" value="1"/>
</dbReference>
<protein>
    <recommendedName>
        <fullName evidence="2">Potassium channel tetramerisation-type BTB domain-containing protein</fullName>
    </recommendedName>
</protein>
<dbReference type="AlphaFoldDB" id="A0A813Q6U4"/>
<organism evidence="3 4">
    <name type="scientific">Brachionus calyciflorus</name>
    <dbReference type="NCBI Taxonomy" id="104777"/>
    <lineage>
        <taxon>Eukaryota</taxon>
        <taxon>Metazoa</taxon>
        <taxon>Spiralia</taxon>
        <taxon>Gnathifera</taxon>
        <taxon>Rotifera</taxon>
        <taxon>Eurotatoria</taxon>
        <taxon>Monogononta</taxon>
        <taxon>Pseudotrocha</taxon>
        <taxon>Ploima</taxon>
        <taxon>Brachionidae</taxon>
        <taxon>Brachionus</taxon>
    </lineage>
</organism>
<dbReference type="Pfam" id="PF02214">
    <property type="entry name" value="BTB_2"/>
    <property type="match status" value="1"/>
</dbReference>
<evidence type="ECO:0000313" key="4">
    <source>
        <dbReference type="Proteomes" id="UP000663879"/>
    </source>
</evidence>
<comment type="caution">
    <text evidence="3">The sequence shown here is derived from an EMBL/GenBank/DDBJ whole genome shotgun (WGS) entry which is preliminary data.</text>
</comment>
<dbReference type="Gene3D" id="3.30.710.10">
    <property type="entry name" value="Potassium Channel Kv1.1, Chain A"/>
    <property type="match status" value="1"/>
</dbReference>
<evidence type="ECO:0000313" key="3">
    <source>
        <dbReference type="EMBL" id="CAF0762888.1"/>
    </source>
</evidence>
<keyword evidence="1" id="KW-0175">Coiled coil</keyword>
<accession>A0A813Q6U4</accession>
<dbReference type="InterPro" id="IPR045068">
    <property type="entry name" value="BACURD1-3"/>
</dbReference>
<evidence type="ECO:0000256" key="1">
    <source>
        <dbReference type="SAM" id="Coils"/>
    </source>
</evidence>
<feature type="domain" description="Potassium channel tetramerisation-type BTB" evidence="2">
    <location>
        <begin position="62"/>
        <end position="159"/>
    </location>
</feature>
<dbReference type="PANTHER" id="PTHR11145">
    <property type="entry name" value="BTB/POZ DOMAIN-CONTAINING ADAPTER FOR CUL3-MEDIATED RHOA DEGRADATION PROTEIN FAMILY MEMBER"/>
    <property type="match status" value="1"/>
</dbReference>
<keyword evidence="4" id="KW-1185">Reference proteome</keyword>
<gene>
    <name evidence="3" type="ORF">OXX778_LOCUS4530</name>
</gene>
<dbReference type="InterPro" id="IPR003131">
    <property type="entry name" value="T1-type_BTB"/>
</dbReference>
<dbReference type="CDD" id="cd18316">
    <property type="entry name" value="BTB_POZ_KCTD-like"/>
    <property type="match status" value="1"/>
</dbReference>
<evidence type="ECO:0000259" key="2">
    <source>
        <dbReference type="Pfam" id="PF02214"/>
    </source>
</evidence>
<dbReference type="OrthoDB" id="2414723at2759"/>
<reference evidence="3" key="1">
    <citation type="submission" date="2021-02" db="EMBL/GenBank/DDBJ databases">
        <authorList>
            <person name="Nowell W R."/>
        </authorList>
    </citation>
    <scope>NUCLEOTIDE SEQUENCE</scope>
    <source>
        <strain evidence="3">Ploen Becks lab</strain>
    </source>
</reference>
<dbReference type="SUPFAM" id="SSF54695">
    <property type="entry name" value="POZ domain"/>
    <property type="match status" value="1"/>
</dbReference>
<dbReference type="EMBL" id="CAJNOC010000449">
    <property type="protein sequence ID" value="CAF0762888.1"/>
    <property type="molecule type" value="Genomic_DNA"/>
</dbReference>
<dbReference type="InterPro" id="IPR011333">
    <property type="entry name" value="SKP1/BTB/POZ_sf"/>
</dbReference>
<feature type="coiled-coil region" evidence="1">
    <location>
        <begin position="23"/>
        <end position="50"/>
    </location>
</feature>
<proteinExistence type="predicted"/>
<dbReference type="GO" id="GO:0051260">
    <property type="term" value="P:protein homooligomerization"/>
    <property type="evidence" value="ECO:0007669"/>
    <property type="project" value="InterPro"/>
</dbReference>